<proteinExistence type="predicted"/>
<evidence type="ECO:0000259" key="2">
    <source>
        <dbReference type="Pfam" id="PF17921"/>
    </source>
</evidence>
<dbReference type="EMBL" id="BGPR01000531">
    <property type="protein sequence ID" value="GBM25128.1"/>
    <property type="molecule type" value="Genomic_DNA"/>
</dbReference>
<dbReference type="EC" id="2.7.7.49" evidence="1"/>
<dbReference type="InterPro" id="IPR036397">
    <property type="entry name" value="RNaseH_sf"/>
</dbReference>
<accession>A0A4Y2EAT7</accession>
<dbReference type="Proteomes" id="UP000499080">
    <property type="component" value="Unassembled WGS sequence"/>
</dbReference>
<dbReference type="InterPro" id="IPR050951">
    <property type="entry name" value="Retrovirus_Pol_polyprotein"/>
</dbReference>
<sequence length="250" mass="28605">MLVSDTLLRALLLKNRLTTPEEDSLVLSVLECLPISGIMMQEISDDNKADSIVQELKSLLECSWHNSKEVSLSAKKYLQYKNEMHFVDYLLLKLDLIVVSESMRREILNRLHEGYFGIVETLNMARTCVFWPGISRVIKEIIEKCPVCAKFQIENAPEPEMTHVFHTSTWVKVAINCFYFNGKNYVEVLGNYSKFIEVHLISIFQATGVIPAIKSIFERHGITLELISGGGSPFNSRDFYFLVKNGNWSM</sequence>
<dbReference type="Pfam" id="PF17921">
    <property type="entry name" value="Integrase_H2C2"/>
    <property type="match status" value="1"/>
</dbReference>
<dbReference type="FunFam" id="1.10.340.70:FF:000004">
    <property type="entry name" value="Retrovirus-related Pol polyprotein from transposon 297-like Protein"/>
    <property type="match status" value="1"/>
</dbReference>
<dbReference type="GO" id="GO:0003964">
    <property type="term" value="F:RNA-directed DNA polymerase activity"/>
    <property type="evidence" value="ECO:0007669"/>
    <property type="project" value="UniProtKB-EC"/>
</dbReference>
<dbReference type="Gene3D" id="3.30.420.10">
    <property type="entry name" value="Ribonuclease H-like superfamily/Ribonuclease H"/>
    <property type="match status" value="1"/>
</dbReference>
<dbReference type="PANTHER" id="PTHR37984">
    <property type="entry name" value="PROTEIN CBG26694"/>
    <property type="match status" value="1"/>
</dbReference>
<gene>
    <name evidence="3" type="ORF">AVEN_96692_1</name>
</gene>
<protein>
    <recommendedName>
        <fullName evidence="1">RNA-directed DNA polymerase</fullName>
        <ecNumber evidence="1">2.7.7.49</ecNumber>
    </recommendedName>
</protein>
<dbReference type="GO" id="GO:0003676">
    <property type="term" value="F:nucleic acid binding"/>
    <property type="evidence" value="ECO:0007669"/>
    <property type="project" value="InterPro"/>
</dbReference>
<name>A0A4Y2EAT7_ARAVE</name>
<dbReference type="Gene3D" id="1.10.340.70">
    <property type="match status" value="1"/>
</dbReference>
<comment type="caution">
    <text evidence="3">The sequence shown here is derived from an EMBL/GenBank/DDBJ whole genome shotgun (WGS) entry which is preliminary data.</text>
</comment>
<evidence type="ECO:0000313" key="3">
    <source>
        <dbReference type="EMBL" id="GBM25128.1"/>
    </source>
</evidence>
<evidence type="ECO:0000313" key="4">
    <source>
        <dbReference type="Proteomes" id="UP000499080"/>
    </source>
</evidence>
<dbReference type="AlphaFoldDB" id="A0A4Y2EAT7"/>
<organism evidence="3 4">
    <name type="scientific">Araneus ventricosus</name>
    <name type="common">Orbweaver spider</name>
    <name type="synonym">Epeira ventricosa</name>
    <dbReference type="NCBI Taxonomy" id="182803"/>
    <lineage>
        <taxon>Eukaryota</taxon>
        <taxon>Metazoa</taxon>
        <taxon>Ecdysozoa</taxon>
        <taxon>Arthropoda</taxon>
        <taxon>Chelicerata</taxon>
        <taxon>Arachnida</taxon>
        <taxon>Araneae</taxon>
        <taxon>Araneomorphae</taxon>
        <taxon>Entelegynae</taxon>
        <taxon>Araneoidea</taxon>
        <taxon>Araneidae</taxon>
        <taxon>Araneus</taxon>
    </lineage>
</organism>
<reference evidence="3 4" key="1">
    <citation type="journal article" date="2019" name="Sci. Rep.">
        <title>Orb-weaving spider Araneus ventricosus genome elucidates the spidroin gene catalogue.</title>
        <authorList>
            <person name="Kono N."/>
            <person name="Nakamura H."/>
            <person name="Ohtoshi R."/>
            <person name="Moran D.A.P."/>
            <person name="Shinohara A."/>
            <person name="Yoshida Y."/>
            <person name="Fujiwara M."/>
            <person name="Mori M."/>
            <person name="Tomita M."/>
            <person name="Arakawa K."/>
        </authorList>
    </citation>
    <scope>NUCLEOTIDE SEQUENCE [LARGE SCALE GENOMIC DNA]</scope>
</reference>
<dbReference type="InterPro" id="IPR041588">
    <property type="entry name" value="Integrase_H2C2"/>
</dbReference>
<keyword evidence="4" id="KW-1185">Reference proteome</keyword>
<dbReference type="PANTHER" id="PTHR37984:SF8">
    <property type="entry name" value="CCHC-TYPE DOMAIN-CONTAINING PROTEIN"/>
    <property type="match status" value="1"/>
</dbReference>
<evidence type="ECO:0000256" key="1">
    <source>
        <dbReference type="ARBA" id="ARBA00012493"/>
    </source>
</evidence>
<feature type="domain" description="Integrase zinc-binding" evidence="2">
    <location>
        <begin position="99"/>
        <end position="152"/>
    </location>
</feature>
<dbReference type="OrthoDB" id="6419861at2759"/>